<feature type="domain" description="Protein kinase" evidence="19">
    <location>
        <begin position="102"/>
        <end position="352"/>
    </location>
</feature>
<reference evidence="20" key="1">
    <citation type="submission" date="2020-11" db="EMBL/GenBank/DDBJ databases">
        <authorList>
            <person name="Tran Van P."/>
        </authorList>
    </citation>
    <scope>NUCLEOTIDE SEQUENCE</scope>
</reference>
<keyword evidence="8" id="KW-0808">Transferase</keyword>
<keyword evidence="11" id="KW-0418">Kinase</keyword>
<feature type="coiled-coil region" evidence="17">
    <location>
        <begin position="128"/>
        <end position="155"/>
    </location>
</feature>
<feature type="compositionally biased region" description="Basic and acidic residues" evidence="18">
    <location>
        <begin position="535"/>
        <end position="545"/>
    </location>
</feature>
<keyword evidence="6" id="KW-0723">Serine/threonine-protein kinase</keyword>
<evidence type="ECO:0000256" key="14">
    <source>
        <dbReference type="ARBA" id="ARBA00047899"/>
    </source>
</evidence>
<feature type="region of interest" description="Disordered" evidence="18">
    <location>
        <begin position="372"/>
        <end position="546"/>
    </location>
</feature>
<comment type="catalytic activity">
    <reaction evidence="15">
        <text>L-seryl-[protein] + ATP = O-phospho-L-seryl-[protein] + ADP + H(+)</text>
        <dbReference type="Rhea" id="RHEA:17989"/>
        <dbReference type="Rhea" id="RHEA-COMP:9863"/>
        <dbReference type="Rhea" id="RHEA-COMP:11604"/>
        <dbReference type="ChEBI" id="CHEBI:15378"/>
        <dbReference type="ChEBI" id="CHEBI:29999"/>
        <dbReference type="ChEBI" id="CHEBI:30616"/>
        <dbReference type="ChEBI" id="CHEBI:83421"/>
        <dbReference type="ChEBI" id="CHEBI:456216"/>
        <dbReference type="EC" id="2.7.11.1"/>
    </reaction>
</comment>
<evidence type="ECO:0000256" key="9">
    <source>
        <dbReference type="ARBA" id="ARBA00022723"/>
    </source>
</evidence>
<keyword evidence="12 16" id="KW-0067">ATP-binding</keyword>
<feature type="compositionally biased region" description="Low complexity" evidence="18">
    <location>
        <begin position="524"/>
        <end position="534"/>
    </location>
</feature>
<keyword evidence="17" id="KW-0175">Coiled coil</keyword>
<evidence type="ECO:0000256" key="18">
    <source>
        <dbReference type="SAM" id="MobiDB-lite"/>
    </source>
</evidence>
<evidence type="ECO:0000256" key="10">
    <source>
        <dbReference type="ARBA" id="ARBA00022741"/>
    </source>
</evidence>
<evidence type="ECO:0000256" key="17">
    <source>
        <dbReference type="SAM" id="Coils"/>
    </source>
</evidence>
<keyword evidence="5" id="KW-0963">Cytoplasm</keyword>
<dbReference type="Gene3D" id="1.10.510.10">
    <property type="entry name" value="Transferase(Phosphotransferase) domain 1"/>
    <property type="match status" value="1"/>
</dbReference>
<comment type="catalytic activity">
    <reaction evidence="14">
        <text>L-threonyl-[protein] + ATP = O-phospho-L-threonyl-[protein] + ADP + H(+)</text>
        <dbReference type="Rhea" id="RHEA:46608"/>
        <dbReference type="Rhea" id="RHEA-COMP:11060"/>
        <dbReference type="Rhea" id="RHEA-COMP:11605"/>
        <dbReference type="ChEBI" id="CHEBI:15378"/>
        <dbReference type="ChEBI" id="CHEBI:30013"/>
        <dbReference type="ChEBI" id="CHEBI:30616"/>
        <dbReference type="ChEBI" id="CHEBI:61977"/>
        <dbReference type="ChEBI" id="CHEBI:456216"/>
        <dbReference type="EC" id="2.7.11.1"/>
    </reaction>
</comment>
<evidence type="ECO:0000256" key="12">
    <source>
        <dbReference type="ARBA" id="ARBA00022840"/>
    </source>
</evidence>
<sequence>MISTPDRDSNLVFLVICSLVYRKSSALDHATTEAGHGFFFGTLVKRLQWREKYPKYQLGIEPPGTPRFVDYYTMGLVYIRDSLCSLRAPPPNPPKVDPELIFTKQERIGKGSFGEVFKGIDNRTQQVVAIKIIDLEEAEDEIEDIQQEIMVLSQCDSPFVTKYFGSYLKGTKLWIIMEYLGGGSALDLMKAGSFEEMHIAIILREVLKGLDYLHSERKLHRDIKAANVLLSEMGDVKLADFGVAGQLTNTTSKRNTFVGTPFWMAPEVIKQSAYDSKADIWSLGITAIELAKGEPPNSELHPMRVLFLIPKNNPPQLTGNYTKQFKEFVEACLNKDPENRPTAKELLKFPFIRKAKKNSYLIDLIDRYKKWKSQRSEESETESENSDSEESKQDSDLDEPWIMTVKGPHSIKPPTDESSNHKIPQKVQNGSGPPQAKSPPKDSNLNHYRTDKAAPSSRPLTAAPSAPVDNRKERDRESKELHSRDKRSSKEISPLDHRGDHIESVEKKNARRPESEQQRAREVNSNSNGNSGSGKKVDKTFKREQTQNVLYSEKKNTVHTLHCC</sequence>
<evidence type="ECO:0000256" key="3">
    <source>
        <dbReference type="ARBA" id="ARBA00008874"/>
    </source>
</evidence>
<dbReference type="InterPro" id="IPR017441">
    <property type="entry name" value="Protein_kinase_ATP_BS"/>
</dbReference>
<dbReference type="AlphaFoldDB" id="A0A7R9IVC5"/>
<evidence type="ECO:0000256" key="8">
    <source>
        <dbReference type="ARBA" id="ARBA00022679"/>
    </source>
</evidence>
<keyword evidence="9" id="KW-0479">Metal-binding</keyword>
<proteinExistence type="inferred from homology"/>
<organism evidence="20">
    <name type="scientific">Timema californicum</name>
    <name type="common">California timema</name>
    <name type="synonym">Walking stick</name>
    <dbReference type="NCBI Taxonomy" id="61474"/>
    <lineage>
        <taxon>Eukaryota</taxon>
        <taxon>Metazoa</taxon>
        <taxon>Ecdysozoa</taxon>
        <taxon>Arthropoda</taxon>
        <taxon>Hexapoda</taxon>
        <taxon>Insecta</taxon>
        <taxon>Pterygota</taxon>
        <taxon>Neoptera</taxon>
        <taxon>Polyneoptera</taxon>
        <taxon>Phasmatodea</taxon>
        <taxon>Timematodea</taxon>
        <taxon>Timematoidea</taxon>
        <taxon>Timematidae</taxon>
        <taxon>Timema</taxon>
    </lineage>
</organism>
<comment type="similarity">
    <text evidence="3">Belongs to the protein kinase superfamily. STE Ser/Thr protein kinase family. STE20 subfamily.</text>
</comment>
<dbReference type="EC" id="2.7.11.1" evidence="4"/>
<dbReference type="GO" id="GO:0005737">
    <property type="term" value="C:cytoplasm"/>
    <property type="evidence" value="ECO:0007669"/>
    <property type="project" value="UniProtKB-SubCell"/>
</dbReference>
<dbReference type="GO" id="GO:0004674">
    <property type="term" value="F:protein serine/threonine kinase activity"/>
    <property type="evidence" value="ECO:0007669"/>
    <property type="project" value="UniProtKB-KW"/>
</dbReference>
<dbReference type="FunFam" id="1.10.510.10:FF:000411">
    <property type="entry name" value="Probable Ste20-like kinase Don3"/>
    <property type="match status" value="1"/>
</dbReference>
<dbReference type="PROSITE" id="PS50011">
    <property type="entry name" value="PROTEIN_KINASE_DOM"/>
    <property type="match status" value="1"/>
</dbReference>
<comment type="cofactor">
    <cofactor evidence="1">
        <name>Mg(2+)</name>
        <dbReference type="ChEBI" id="CHEBI:18420"/>
    </cofactor>
</comment>
<comment type="subcellular location">
    <subcellularLocation>
        <location evidence="2">Cytoplasm</location>
    </subcellularLocation>
</comment>
<name>A0A7R9IVC5_TIMCA</name>
<dbReference type="EMBL" id="OE179127">
    <property type="protein sequence ID" value="CAD7567597.1"/>
    <property type="molecule type" value="Genomic_DNA"/>
</dbReference>
<keyword evidence="10 16" id="KW-0547">Nucleotide-binding</keyword>
<evidence type="ECO:0000256" key="11">
    <source>
        <dbReference type="ARBA" id="ARBA00022777"/>
    </source>
</evidence>
<feature type="binding site" evidence="16">
    <location>
        <position position="131"/>
    </location>
    <ligand>
        <name>ATP</name>
        <dbReference type="ChEBI" id="CHEBI:30616"/>
    </ligand>
</feature>
<accession>A0A7R9IVC5</accession>
<evidence type="ECO:0000259" key="19">
    <source>
        <dbReference type="PROSITE" id="PS50011"/>
    </source>
</evidence>
<protein>
    <recommendedName>
        <fullName evidence="4">non-specific serine/threonine protein kinase</fullName>
        <ecNumber evidence="4">2.7.11.1</ecNumber>
    </recommendedName>
</protein>
<evidence type="ECO:0000313" key="20">
    <source>
        <dbReference type="EMBL" id="CAD7567597.1"/>
    </source>
</evidence>
<dbReference type="InterPro" id="IPR000719">
    <property type="entry name" value="Prot_kinase_dom"/>
</dbReference>
<evidence type="ECO:0000256" key="1">
    <source>
        <dbReference type="ARBA" id="ARBA00001946"/>
    </source>
</evidence>
<evidence type="ECO:0000256" key="2">
    <source>
        <dbReference type="ARBA" id="ARBA00004496"/>
    </source>
</evidence>
<evidence type="ECO:0000256" key="7">
    <source>
        <dbReference type="ARBA" id="ARBA00022553"/>
    </source>
</evidence>
<feature type="compositionally biased region" description="Basic and acidic residues" evidence="18">
    <location>
        <begin position="469"/>
        <end position="522"/>
    </location>
</feature>
<dbReference type="SMART" id="SM00220">
    <property type="entry name" value="S_TKc"/>
    <property type="match status" value="1"/>
</dbReference>
<evidence type="ECO:0000256" key="4">
    <source>
        <dbReference type="ARBA" id="ARBA00012513"/>
    </source>
</evidence>
<evidence type="ECO:0000256" key="13">
    <source>
        <dbReference type="ARBA" id="ARBA00022842"/>
    </source>
</evidence>
<dbReference type="CDD" id="cd06609">
    <property type="entry name" value="STKc_MST3_like"/>
    <property type="match status" value="1"/>
</dbReference>
<evidence type="ECO:0000256" key="16">
    <source>
        <dbReference type="PROSITE-ProRule" id="PRU10141"/>
    </source>
</evidence>
<dbReference type="SUPFAM" id="SSF56112">
    <property type="entry name" value="Protein kinase-like (PK-like)"/>
    <property type="match status" value="1"/>
</dbReference>
<dbReference type="GO" id="GO:0046872">
    <property type="term" value="F:metal ion binding"/>
    <property type="evidence" value="ECO:0007669"/>
    <property type="project" value="UniProtKB-KW"/>
</dbReference>
<feature type="compositionally biased region" description="Acidic residues" evidence="18">
    <location>
        <begin position="379"/>
        <end position="388"/>
    </location>
</feature>
<keyword evidence="13" id="KW-0460">Magnesium</keyword>
<dbReference type="PANTHER" id="PTHR48012:SF10">
    <property type="entry name" value="FI20177P1"/>
    <property type="match status" value="1"/>
</dbReference>
<dbReference type="FunFam" id="3.30.200.20:FF:000092">
    <property type="entry name" value="Serine/threonine-protein kinase 24"/>
    <property type="match status" value="1"/>
</dbReference>
<evidence type="ECO:0000256" key="6">
    <source>
        <dbReference type="ARBA" id="ARBA00022527"/>
    </source>
</evidence>
<dbReference type="GO" id="GO:0005524">
    <property type="term" value="F:ATP binding"/>
    <property type="evidence" value="ECO:0007669"/>
    <property type="project" value="UniProtKB-UniRule"/>
</dbReference>
<dbReference type="Gene3D" id="3.30.200.20">
    <property type="entry name" value="Phosphorylase Kinase, domain 1"/>
    <property type="match status" value="1"/>
</dbReference>
<dbReference type="Pfam" id="PF00069">
    <property type="entry name" value="Pkinase"/>
    <property type="match status" value="1"/>
</dbReference>
<dbReference type="PROSITE" id="PS00107">
    <property type="entry name" value="PROTEIN_KINASE_ATP"/>
    <property type="match status" value="1"/>
</dbReference>
<gene>
    <name evidence="20" type="ORF">TCMB3V08_LOCUS381</name>
</gene>
<dbReference type="InterPro" id="IPR011009">
    <property type="entry name" value="Kinase-like_dom_sf"/>
</dbReference>
<dbReference type="PANTHER" id="PTHR48012">
    <property type="entry name" value="STERILE20-LIKE KINASE, ISOFORM B-RELATED"/>
    <property type="match status" value="1"/>
</dbReference>
<keyword evidence="7" id="KW-0597">Phosphoprotein</keyword>
<evidence type="ECO:0000256" key="15">
    <source>
        <dbReference type="ARBA" id="ARBA00048679"/>
    </source>
</evidence>
<evidence type="ECO:0000256" key="5">
    <source>
        <dbReference type="ARBA" id="ARBA00022490"/>
    </source>
</evidence>
<dbReference type="InterPro" id="IPR050629">
    <property type="entry name" value="STE20/SPS1-PAK"/>
</dbReference>